<dbReference type="SMART" id="SM00534">
    <property type="entry name" value="MUTSac"/>
    <property type="match status" value="1"/>
</dbReference>
<dbReference type="STRING" id="1314790.A0A1Y1Y9H1"/>
<dbReference type="GO" id="GO:0030983">
    <property type="term" value="F:mismatched DNA binding"/>
    <property type="evidence" value="ECO:0007669"/>
    <property type="project" value="InterPro"/>
</dbReference>
<dbReference type="InterPro" id="IPR027417">
    <property type="entry name" value="P-loop_NTPase"/>
</dbReference>
<dbReference type="InParanoid" id="A0A1Y1Y9H1"/>
<dbReference type="GO" id="GO:0016787">
    <property type="term" value="F:hydrolase activity"/>
    <property type="evidence" value="ECO:0007669"/>
    <property type="project" value="UniProtKB-KW"/>
</dbReference>
<dbReference type="Proteomes" id="UP000193498">
    <property type="component" value="Unassembled WGS sequence"/>
</dbReference>
<evidence type="ECO:0000256" key="4">
    <source>
        <dbReference type="ARBA" id="ARBA00023125"/>
    </source>
</evidence>
<evidence type="ECO:0000313" key="9">
    <source>
        <dbReference type="Proteomes" id="UP000193498"/>
    </source>
</evidence>
<protein>
    <submittedName>
        <fullName evidence="8">p-loop containing nucleoside triphosphate hydrolase protein</fullName>
    </submittedName>
</protein>
<evidence type="ECO:0000313" key="8">
    <source>
        <dbReference type="EMBL" id="ORX94660.1"/>
    </source>
</evidence>
<dbReference type="EMBL" id="MCFE01000199">
    <property type="protein sequence ID" value="ORX94660.1"/>
    <property type="molecule type" value="Genomic_DNA"/>
</dbReference>
<evidence type="ECO:0000256" key="6">
    <source>
        <dbReference type="SAM" id="SignalP"/>
    </source>
</evidence>
<dbReference type="Gene3D" id="3.40.50.300">
    <property type="entry name" value="P-loop containing nucleotide triphosphate hydrolases"/>
    <property type="match status" value="1"/>
</dbReference>
<keyword evidence="9" id="KW-1185">Reference proteome</keyword>
<dbReference type="SUPFAM" id="SSF52540">
    <property type="entry name" value="P-loop containing nucleoside triphosphate hydrolases"/>
    <property type="match status" value="1"/>
</dbReference>
<comment type="caution">
    <text evidence="8">The sequence shown here is derived from an EMBL/GenBank/DDBJ whole genome shotgun (WGS) entry which is preliminary data.</text>
</comment>
<dbReference type="OrthoDB" id="121051at2759"/>
<evidence type="ECO:0000256" key="2">
    <source>
        <dbReference type="ARBA" id="ARBA00022741"/>
    </source>
</evidence>
<dbReference type="PANTHER" id="PTHR11361">
    <property type="entry name" value="DNA MISMATCH REPAIR PROTEIN MUTS FAMILY MEMBER"/>
    <property type="match status" value="1"/>
</dbReference>
<feature type="chain" id="PRO_5012960142" evidence="6">
    <location>
        <begin position="21"/>
        <end position="265"/>
    </location>
</feature>
<proteinExistence type="inferred from homology"/>
<feature type="domain" description="DNA mismatch repair proteins mutS family" evidence="7">
    <location>
        <begin position="2"/>
        <end position="183"/>
    </location>
</feature>
<keyword evidence="6" id="KW-0732">Signal</keyword>
<dbReference type="GO" id="GO:0005524">
    <property type="term" value="F:ATP binding"/>
    <property type="evidence" value="ECO:0007669"/>
    <property type="project" value="UniProtKB-KW"/>
</dbReference>
<organism evidence="8 9">
    <name type="scientific">Basidiobolus meristosporus CBS 931.73</name>
    <dbReference type="NCBI Taxonomy" id="1314790"/>
    <lineage>
        <taxon>Eukaryota</taxon>
        <taxon>Fungi</taxon>
        <taxon>Fungi incertae sedis</taxon>
        <taxon>Zoopagomycota</taxon>
        <taxon>Entomophthoromycotina</taxon>
        <taxon>Basidiobolomycetes</taxon>
        <taxon>Basidiobolales</taxon>
        <taxon>Basidiobolaceae</taxon>
        <taxon>Basidiobolus</taxon>
    </lineage>
</organism>
<comment type="similarity">
    <text evidence="1">Belongs to the DNA mismatch repair MutS family.</text>
</comment>
<keyword evidence="8" id="KW-0378">Hydrolase</keyword>
<evidence type="ECO:0000256" key="3">
    <source>
        <dbReference type="ARBA" id="ARBA00022840"/>
    </source>
</evidence>
<evidence type="ECO:0000256" key="1">
    <source>
        <dbReference type="ARBA" id="ARBA00006271"/>
    </source>
</evidence>
<feature type="region of interest" description="Disordered" evidence="5">
    <location>
        <begin position="243"/>
        <end position="265"/>
    </location>
</feature>
<reference evidence="8 9" key="1">
    <citation type="submission" date="2016-07" db="EMBL/GenBank/DDBJ databases">
        <title>Pervasive Adenine N6-methylation of Active Genes in Fungi.</title>
        <authorList>
            <consortium name="DOE Joint Genome Institute"/>
            <person name="Mondo S.J."/>
            <person name="Dannebaum R.O."/>
            <person name="Kuo R.C."/>
            <person name="Labutti K."/>
            <person name="Haridas S."/>
            <person name="Kuo A."/>
            <person name="Salamov A."/>
            <person name="Ahrendt S.R."/>
            <person name="Lipzen A."/>
            <person name="Sullivan W."/>
            <person name="Andreopoulos W.B."/>
            <person name="Clum A."/>
            <person name="Lindquist E."/>
            <person name="Daum C."/>
            <person name="Ramamoorthy G.K."/>
            <person name="Gryganskyi A."/>
            <person name="Culley D."/>
            <person name="Magnuson J.K."/>
            <person name="James T.Y."/>
            <person name="O'Malley M.A."/>
            <person name="Stajich J.E."/>
            <person name="Spatafora J.W."/>
            <person name="Visel A."/>
            <person name="Grigoriev I.V."/>
        </authorList>
    </citation>
    <scope>NUCLEOTIDE SEQUENCE [LARGE SCALE GENOMIC DNA]</scope>
    <source>
        <strain evidence="8 9">CBS 931.73</strain>
    </source>
</reference>
<dbReference type="GO" id="GO:0032301">
    <property type="term" value="C:MutSalpha complex"/>
    <property type="evidence" value="ECO:0007669"/>
    <property type="project" value="TreeGrafter"/>
</dbReference>
<dbReference type="InterPro" id="IPR000432">
    <property type="entry name" value="DNA_mismatch_repair_MutS_C"/>
</dbReference>
<dbReference type="GO" id="GO:0006298">
    <property type="term" value="P:mismatch repair"/>
    <property type="evidence" value="ECO:0007669"/>
    <property type="project" value="InterPro"/>
</dbReference>
<evidence type="ECO:0000259" key="7">
    <source>
        <dbReference type="SMART" id="SM00534"/>
    </source>
</evidence>
<gene>
    <name evidence="8" type="ORF">K493DRAFT_301936</name>
</gene>
<evidence type="ECO:0000256" key="5">
    <source>
        <dbReference type="SAM" id="MobiDB-lite"/>
    </source>
</evidence>
<sequence>MNSCGKTSLLKACGLSIILAQMGSFVPASSFEFSPYKSLMTCILSKDNFLKGQSSFVAKMSDLRNILKRANPYTLVLANKITHGTEHISGSTIFASSVMTLAKQNISFMFITHLHNIYKFIKDIPNVKVFHLSVKFQHINSKNVIIFKCKIKEGPCDSIYGLKVCKFLNMDSDFLQKAFQIRSNILSCEDKTCPTFANGLLNQYTKSSRYNKDKLVYKCQVCNYVSTQHTNIPIDVHHIQHQQSSDPNGIINHRHKNSKSNLVAL</sequence>
<accession>A0A1Y1Y9H1</accession>
<keyword evidence="2" id="KW-0547">Nucleotide-binding</keyword>
<dbReference type="Pfam" id="PF00488">
    <property type="entry name" value="MutS_V"/>
    <property type="match status" value="1"/>
</dbReference>
<dbReference type="AlphaFoldDB" id="A0A1Y1Y9H1"/>
<dbReference type="GO" id="GO:0140664">
    <property type="term" value="F:ATP-dependent DNA damage sensor activity"/>
    <property type="evidence" value="ECO:0007669"/>
    <property type="project" value="InterPro"/>
</dbReference>
<dbReference type="InterPro" id="IPR045076">
    <property type="entry name" value="MutS"/>
</dbReference>
<name>A0A1Y1Y9H1_9FUNG</name>
<dbReference type="PANTHER" id="PTHR11361:SF148">
    <property type="entry name" value="DNA MISMATCH REPAIR PROTEIN MSH6"/>
    <property type="match status" value="1"/>
</dbReference>
<keyword evidence="3" id="KW-0067">ATP-binding</keyword>
<feature type="signal peptide" evidence="6">
    <location>
        <begin position="1"/>
        <end position="20"/>
    </location>
</feature>
<keyword evidence="4" id="KW-0238">DNA-binding</keyword>